<proteinExistence type="predicted"/>
<name>A0A6P1NY76_9BACT</name>
<evidence type="ECO:0000313" key="1">
    <source>
        <dbReference type="EMBL" id="QHL87169.1"/>
    </source>
</evidence>
<dbReference type="KEGG" id="nib:GU926_06880"/>
<dbReference type="RefSeq" id="WP_160690309.1">
    <property type="nucleotide sequence ID" value="NZ_CP047897.1"/>
</dbReference>
<protein>
    <submittedName>
        <fullName evidence="1">Uncharacterized protein</fullName>
    </submittedName>
</protein>
<reference evidence="1 2" key="1">
    <citation type="submission" date="2020-01" db="EMBL/GenBank/DDBJ databases">
        <authorList>
            <person name="Kim M."/>
        </authorList>
    </citation>
    <scope>NUCLEOTIDE SEQUENCE [LARGE SCALE GENOMIC DNA]</scope>
    <source>
        <strain evidence="1 2">BT10</strain>
    </source>
</reference>
<keyword evidence="2" id="KW-1185">Reference proteome</keyword>
<accession>A0A6P1NY76</accession>
<evidence type="ECO:0000313" key="2">
    <source>
        <dbReference type="Proteomes" id="UP000464214"/>
    </source>
</evidence>
<dbReference type="AlphaFoldDB" id="A0A6P1NY76"/>
<gene>
    <name evidence="1" type="ORF">GU926_06880</name>
</gene>
<dbReference type="Proteomes" id="UP000464214">
    <property type="component" value="Chromosome"/>
</dbReference>
<sequence>MLLTLGQKKIPVKEESILEALYQLFSECREAYDAHHYPVSDIELYVEEAVKLLENWLLLKPQDAKLTRRTWALLKLAQQQGKALPQEEAKEHLAREASVSLELFLQLKSG</sequence>
<dbReference type="EMBL" id="CP047897">
    <property type="protein sequence ID" value="QHL87169.1"/>
    <property type="molecule type" value="Genomic_DNA"/>
</dbReference>
<organism evidence="1 2">
    <name type="scientific">Nibribacter ruber</name>
    <dbReference type="NCBI Taxonomy" id="2698458"/>
    <lineage>
        <taxon>Bacteria</taxon>
        <taxon>Pseudomonadati</taxon>
        <taxon>Bacteroidota</taxon>
        <taxon>Cytophagia</taxon>
        <taxon>Cytophagales</taxon>
        <taxon>Hymenobacteraceae</taxon>
        <taxon>Nibribacter</taxon>
    </lineage>
</organism>